<gene>
    <name evidence="1" type="ORF">ERICIII_04106</name>
</gene>
<dbReference type="Pfam" id="PF05139">
    <property type="entry name" value="Erythro_esteras"/>
    <property type="match status" value="1"/>
</dbReference>
<organism evidence="1 2">
    <name type="scientific">Paenibacillus larvae subsp. larvae</name>
    <dbReference type="NCBI Taxonomy" id="147375"/>
    <lineage>
        <taxon>Bacteria</taxon>
        <taxon>Bacillati</taxon>
        <taxon>Bacillota</taxon>
        <taxon>Bacilli</taxon>
        <taxon>Bacillales</taxon>
        <taxon>Paenibacillaceae</taxon>
        <taxon>Paenibacillus</taxon>
    </lineage>
</organism>
<dbReference type="InterPro" id="IPR052036">
    <property type="entry name" value="Hydrolase/PRTase-associated"/>
</dbReference>
<dbReference type="Gene3D" id="3.40.1660.10">
    <property type="entry name" value="EreA-like (biosynthetic domain)"/>
    <property type="match status" value="1"/>
</dbReference>
<dbReference type="Gene3D" id="1.20.1440.30">
    <property type="entry name" value="Biosynthetic Protein domain"/>
    <property type="match status" value="1"/>
</dbReference>
<reference evidence="2" key="1">
    <citation type="submission" date="2017-02" db="EMBL/GenBank/DDBJ databases">
        <title>Delineation of Paenibacillus larvae strains originating from foulbrood outbreaks.</title>
        <authorList>
            <person name="Beims H."/>
            <person name="Bunk B."/>
            <person name="Sproeer C."/>
            <person name="Mohr K.I."/>
            <person name="Pradella S."/>
            <person name="Guenther G."/>
            <person name="Rohde M."/>
            <person name="von der Ohe W."/>
            <person name="Steinert M."/>
        </authorList>
    </citation>
    <scope>NUCLEOTIDE SEQUENCE [LARGE SCALE GENOMIC DNA]</scope>
    <source>
        <strain evidence="2">Eric_III</strain>
    </source>
</reference>
<dbReference type="GO" id="GO:0046677">
    <property type="term" value="P:response to antibiotic"/>
    <property type="evidence" value="ECO:0007669"/>
    <property type="project" value="InterPro"/>
</dbReference>
<dbReference type="CDD" id="cd14728">
    <property type="entry name" value="Ere-like"/>
    <property type="match status" value="1"/>
</dbReference>
<protein>
    <submittedName>
        <fullName evidence="1">Erythromycin esterase</fullName>
    </submittedName>
</protein>
<dbReference type="PANTHER" id="PTHR31299">
    <property type="entry name" value="ESTERASE, PUTATIVE (AFU_ORTHOLOGUE AFUA_1G05850)-RELATED"/>
    <property type="match status" value="1"/>
</dbReference>
<proteinExistence type="predicted"/>
<dbReference type="GeneID" id="64220432"/>
<accession>A0A2L1UIA5</accession>
<dbReference type="Gene3D" id="3.30.1870.10">
    <property type="entry name" value="EreA-like, domain 2"/>
    <property type="match status" value="1"/>
</dbReference>
<name>A0A2L1UIA5_9BACL</name>
<dbReference type="EMBL" id="CP019655">
    <property type="protein sequence ID" value="AVF28179.1"/>
    <property type="molecule type" value="Genomic_DNA"/>
</dbReference>
<dbReference type="AlphaFoldDB" id="A0A2L1UIA5"/>
<sequence length="408" mass="47632">MNFFKSFNKKYLKEVNWIRQNTCPLPEPAACNNAHFEPIRQYIADKRIVWVGENSHGVAQNNTLKSKLISFLYSEMNFKVIAFESGLSECYSVNSLMDGLDAEEIMRQSIFSVWSARETLPLFQLLKSTDLSLAGFDFQPSSKANPLRELLQRQGDLDKATIEKLHGLTEYSVRWYDRIGKFRVARKRIPREILAEFESSKREKLRTIEQLRRELASHPRNQVLLMLDRFLDNTETFLNCITLSSREYTNRRDQIMAENLEWLLTVIYPHEKVIVWAHNFHIFKNFKTFTGHRPMGSLVSKQIVKDSYYIGLFMYQGTAALINGDTYLLQKPRKKSLEDYMNLQEAEVGFLDFSRMEVGPENKWISQRTVILESGSFERLIIPNKHLDAVFFIKNVTPPNYLNSPRGN</sequence>
<dbReference type="InterPro" id="IPR007815">
    <property type="entry name" value="Emycin_Estase"/>
</dbReference>
<evidence type="ECO:0000313" key="1">
    <source>
        <dbReference type="EMBL" id="AVF28179.1"/>
    </source>
</evidence>
<dbReference type="RefSeq" id="WP_077996068.1">
    <property type="nucleotide sequence ID" value="NZ_CP019655.1"/>
</dbReference>
<evidence type="ECO:0000313" key="2">
    <source>
        <dbReference type="Proteomes" id="UP000239833"/>
    </source>
</evidence>
<dbReference type="SUPFAM" id="SSF159501">
    <property type="entry name" value="EreA/ChaN-like"/>
    <property type="match status" value="1"/>
</dbReference>
<dbReference type="PANTHER" id="PTHR31299:SF0">
    <property type="entry name" value="ESTERASE, PUTATIVE (AFU_ORTHOLOGUE AFUA_1G05850)-RELATED"/>
    <property type="match status" value="1"/>
</dbReference>
<dbReference type="Proteomes" id="UP000239833">
    <property type="component" value="Chromosome"/>
</dbReference>